<gene>
    <name evidence="1" type="ORF">K503DRAFT_866616</name>
</gene>
<name>A0A1B7MYW4_9AGAM</name>
<dbReference type="EMBL" id="KV448330">
    <property type="protein sequence ID" value="OAX37799.1"/>
    <property type="molecule type" value="Genomic_DNA"/>
</dbReference>
<accession>A0A1B7MYW4</accession>
<dbReference type="InParanoid" id="A0A1B7MYW4"/>
<evidence type="ECO:0000313" key="2">
    <source>
        <dbReference type="Proteomes" id="UP000092154"/>
    </source>
</evidence>
<dbReference type="Proteomes" id="UP000092154">
    <property type="component" value="Unassembled WGS sequence"/>
</dbReference>
<reference evidence="1 2" key="1">
    <citation type="submission" date="2016-06" db="EMBL/GenBank/DDBJ databases">
        <title>Comparative genomics of the ectomycorrhizal sister species Rhizopogon vinicolor and Rhizopogon vesiculosus (Basidiomycota: Boletales) reveals a divergence of the mating type B locus.</title>
        <authorList>
            <consortium name="DOE Joint Genome Institute"/>
            <person name="Mujic A.B."/>
            <person name="Kuo A."/>
            <person name="Tritt A."/>
            <person name="Lipzen A."/>
            <person name="Chen C."/>
            <person name="Johnson J."/>
            <person name="Sharma A."/>
            <person name="Barry K."/>
            <person name="Grigoriev I.V."/>
            <person name="Spatafora J.W."/>
        </authorList>
    </citation>
    <scope>NUCLEOTIDE SEQUENCE [LARGE SCALE GENOMIC DNA]</scope>
    <source>
        <strain evidence="1 2">AM-OR11-026</strain>
    </source>
</reference>
<keyword evidence="2" id="KW-1185">Reference proteome</keyword>
<sequence length="96" mass="10673">MSSRNADTHFVILQHGLNAPLPRANIMSAGIYLQIDTSLAASSRNSAPIPTIHKTRHPEPAFWSVCQTFFSNAPRRHDEGIELKERRPMVVDAPLA</sequence>
<evidence type="ECO:0000313" key="1">
    <source>
        <dbReference type="EMBL" id="OAX37799.1"/>
    </source>
</evidence>
<protein>
    <submittedName>
        <fullName evidence="1">Uncharacterized protein</fullName>
    </submittedName>
</protein>
<organism evidence="1 2">
    <name type="scientific">Rhizopogon vinicolor AM-OR11-026</name>
    <dbReference type="NCBI Taxonomy" id="1314800"/>
    <lineage>
        <taxon>Eukaryota</taxon>
        <taxon>Fungi</taxon>
        <taxon>Dikarya</taxon>
        <taxon>Basidiomycota</taxon>
        <taxon>Agaricomycotina</taxon>
        <taxon>Agaricomycetes</taxon>
        <taxon>Agaricomycetidae</taxon>
        <taxon>Boletales</taxon>
        <taxon>Suillineae</taxon>
        <taxon>Rhizopogonaceae</taxon>
        <taxon>Rhizopogon</taxon>
    </lineage>
</organism>
<dbReference type="AlphaFoldDB" id="A0A1B7MYW4"/>
<proteinExistence type="predicted"/>